<accession>A0A250ICX5</accession>
<dbReference type="EMBL" id="CP022163">
    <property type="protein sequence ID" value="ATB29699.1"/>
    <property type="molecule type" value="Genomic_DNA"/>
</dbReference>
<dbReference type="Proteomes" id="UP000217289">
    <property type="component" value="Chromosome"/>
</dbReference>
<organism evidence="1 2">
    <name type="scientific">Melittangium boletus DSM 14713</name>
    <dbReference type="NCBI Taxonomy" id="1294270"/>
    <lineage>
        <taxon>Bacteria</taxon>
        <taxon>Pseudomonadati</taxon>
        <taxon>Myxococcota</taxon>
        <taxon>Myxococcia</taxon>
        <taxon>Myxococcales</taxon>
        <taxon>Cystobacterineae</taxon>
        <taxon>Archangiaceae</taxon>
        <taxon>Melittangium</taxon>
    </lineage>
</organism>
<evidence type="ECO:0000313" key="2">
    <source>
        <dbReference type="Proteomes" id="UP000217289"/>
    </source>
</evidence>
<dbReference type="OrthoDB" id="583588at2"/>
<name>A0A250ICX5_9BACT</name>
<keyword evidence="2" id="KW-1185">Reference proteome</keyword>
<gene>
    <name evidence="1" type="ORF">MEBOL_003154</name>
</gene>
<dbReference type="AlphaFoldDB" id="A0A250ICX5"/>
<protein>
    <recommendedName>
        <fullName evidence="3">Transcriptional regulator, AbiEi antitoxin, Type IV TA system</fullName>
    </recommendedName>
</protein>
<evidence type="ECO:0000313" key="1">
    <source>
        <dbReference type="EMBL" id="ATB29699.1"/>
    </source>
</evidence>
<evidence type="ECO:0008006" key="3">
    <source>
        <dbReference type="Google" id="ProtNLM"/>
    </source>
</evidence>
<dbReference type="KEGG" id="mbd:MEBOL_003154"/>
<proteinExistence type="predicted"/>
<reference evidence="1 2" key="1">
    <citation type="submission" date="2017-06" db="EMBL/GenBank/DDBJ databases">
        <authorList>
            <person name="Kim H.J."/>
            <person name="Triplett B.A."/>
        </authorList>
    </citation>
    <scope>NUCLEOTIDE SEQUENCE [LARGE SCALE GENOMIC DNA]</scope>
    <source>
        <strain evidence="1 2">DSM 14713</strain>
    </source>
</reference>
<dbReference type="RefSeq" id="WP_095978240.1">
    <property type="nucleotide sequence ID" value="NZ_CP022163.1"/>
</dbReference>
<sequence>MATAADPRLEEGQVYRTRELQRWGENPSRLAKRLVREEVLVPLSHGLYYCPKRGRFGVSPPSDDAVMRVFLGGSPFVFTGSDQWNALGLGSTAVFAVPLVYNTKRSGSFTFGGRTFELRRVAFPSNPPREWFVVDLFENAARAGVSREQLASALTRALGRGLFDSARLREMARNYGTMATQALIESAIRTASS</sequence>